<dbReference type="Pfam" id="PF01794">
    <property type="entry name" value="Ferric_reduct"/>
    <property type="match status" value="1"/>
</dbReference>
<evidence type="ECO:0000256" key="3">
    <source>
        <dbReference type="ARBA" id="ARBA00022630"/>
    </source>
</evidence>
<dbReference type="Gene3D" id="2.40.30.10">
    <property type="entry name" value="Translation factors"/>
    <property type="match status" value="1"/>
</dbReference>
<evidence type="ECO:0000256" key="6">
    <source>
        <dbReference type="ARBA" id="ARBA00022723"/>
    </source>
</evidence>
<keyword evidence="16" id="KW-1185">Reference proteome</keyword>
<keyword evidence="3" id="KW-0285">Flavoprotein</keyword>
<dbReference type="AlphaFoldDB" id="A0A1A8XQT2"/>
<evidence type="ECO:0000256" key="2">
    <source>
        <dbReference type="ARBA" id="ARBA00004141"/>
    </source>
</evidence>
<dbReference type="RefSeq" id="WP_186410646.1">
    <property type="nucleotide sequence ID" value="NZ_FLQY01000112.1"/>
</dbReference>
<protein>
    <submittedName>
        <fullName evidence="15">Putative flavocytochrome subuit of an oxidoreductase</fullName>
    </submittedName>
</protein>
<dbReference type="Pfam" id="PF00175">
    <property type="entry name" value="NAD_binding_1"/>
    <property type="match status" value="1"/>
</dbReference>
<keyword evidence="11" id="KW-0411">Iron-sulfur</keyword>
<dbReference type="Proteomes" id="UP000199600">
    <property type="component" value="Unassembled WGS sequence"/>
</dbReference>
<evidence type="ECO:0000256" key="13">
    <source>
        <dbReference type="SAM" id="Phobius"/>
    </source>
</evidence>
<feature type="transmembrane region" description="Helical" evidence="13">
    <location>
        <begin position="38"/>
        <end position="57"/>
    </location>
</feature>
<evidence type="ECO:0000256" key="8">
    <source>
        <dbReference type="ARBA" id="ARBA00022989"/>
    </source>
</evidence>
<evidence type="ECO:0000259" key="14">
    <source>
        <dbReference type="PROSITE" id="PS51384"/>
    </source>
</evidence>
<accession>A0A1A8XQT2</accession>
<dbReference type="InterPro" id="IPR001433">
    <property type="entry name" value="OxRdtase_FAD/NAD-bd"/>
</dbReference>
<dbReference type="GO" id="GO:0046872">
    <property type="term" value="F:metal ion binding"/>
    <property type="evidence" value="ECO:0007669"/>
    <property type="project" value="UniProtKB-KW"/>
</dbReference>
<evidence type="ECO:0000256" key="7">
    <source>
        <dbReference type="ARBA" id="ARBA00022827"/>
    </source>
</evidence>
<dbReference type="InterPro" id="IPR013130">
    <property type="entry name" value="Fe3_Rdtase_TM_dom"/>
</dbReference>
<evidence type="ECO:0000256" key="5">
    <source>
        <dbReference type="ARBA" id="ARBA00022714"/>
    </source>
</evidence>
<keyword evidence="5" id="KW-0001">2Fe-2S</keyword>
<dbReference type="CDD" id="cd06198">
    <property type="entry name" value="FNR_like_3"/>
    <property type="match status" value="1"/>
</dbReference>
<dbReference type="InterPro" id="IPR013112">
    <property type="entry name" value="FAD-bd_8"/>
</dbReference>
<keyword evidence="9" id="KW-0560">Oxidoreductase</keyword>
<evidence type="ECO:0000256" key="4">
    <source>
        <dbReference type="ARBA" id="ARBA00022692"/>
    </source>
</evidence>
<feature type="transmembrane region" description="Helical" evidence="13">
    <location>
        <begin position="189"/>
        <end position="210"/>
    </location>
</feature>
<dbReference type="Gene3D" id="3.40.50.80">
    <property type="entry name" value="Nucleotide-binding domain of ferredoxin-NADP reductase (FNR) module"/>
    <property type="match status" value="1"/>
</dbReference>
<dbReference type="GO" id="GO:0016020">
    <property type="term" value="C:membrane"/>
    <property type="evidence" value="ECO:0007669"/>
    <property type="project" value="UniProtKB-SubCell"/>
</dbReference>
<keyword evidence="12 13" id="KW-0472">Membrane</keyword>
<dbReference type="PROSITE" id="PS51384">
    <property type="entry name" value="FAD_FR"/>
    <property type="match status" value="1"/>
</dbReference>
<keyword evidence="4 13" id="KW-0812">Transmembrane</keyword>
<dbReference type="InterPro" id="IPR050415">
    <property type="entry name" value="MRET"/>
</dbReference>
<reference evidence="15 16" key="1">
    <citation type="submission" date="2016-06" db="EMBL/GenBank/DDBJ databases">
        <authorList>
            <person name="Kjaerup R.B."/>
            <person name="Dalgaard T.S."/>
            <person name="Juul-Madsen H.R."/>
        </authorList>
    </citation>
    <scope>NUCLEOTIDE SEQUENCE [LARGE SCALE GENOMIC DNA]</scope>
    <source>
        <strain evidence="15">2</strain>
    </source>
</reference>
<organism evidence="15 16">
    <name type="scientific">Candidatus Propionivibrio aalborgensis</name>
    <dbReference type="NCBI Taxonomy" id="1860101"/>
    <lineage>
        <taxon>Bacteria</taxon>
        <taxon>Pseudomonadati</taxon>
        <taxon>Pseudomonadota</taxon>
        <taxon>Betaproteobacteria</taxon>
        <taxon>Rhodocyclales</taxon>
        <taxon>Rhodocyclaceae</taxon>
        <taxon>Propionivibrio</taxon>
    </lineage>
</organism>
<keyword evidence="10" id="KW-0408">Iron</keyword>
<keyword evidence="7" id="KW-0274">FAD</keyword>
<evidence type="ECO:0000313" key="16">
    <source>
        <dbReference type="Proteomes" id="UP000199600"/>
    </source>
</evidence>
<evidence type="ECO:0000256" key="1">
    <source>
        <dbReference type="ARBA" id="ARBA00001974"/>
    </source>
</evidence>
<gene>
    <name evidence="15" type="ORF">PROAA_20002</name>
</gene>
<dbReference type="SFLD" id="SFLDS00052">
    <property type="entry name" value="Ferric_Reductase_Domain"/>
    <property type="match status" value="1"/>
</dbReference>
<dbReference type="PANTHER" id="PTHR47354:SF8">
    <property type="entry name" value="1,2-PHENYLACETYL-COA EPOXIDASE, SUBUNIT E"/>
    <property type="match status" value="1"/>
</dbReference>
<feature type="domain" description="FAD-binding FR-type" evidence="14">
    <location>
        <begin position="213"/>
        <end position="310"/>
    </location>
</feature>
<proteinExistence type="predicted"/>
<evidence type="ECO:0000256" key="9">
    <source>
        <dbReference type="ARBA" id="ARBA00023002"/>
    </source>
</evidence>
<dbReference type="GO" id="GO:0016491">
    <property type="term" value="F:oxidoreductase activity"/>
    <property type="evidence" value="ECO:0007669"/>
    <property type="project" value="UniProtKB-KW"/>
</dbReference>
<dbReference type="SUPFAM" id="SSF52343">
    <property type="entry name" value="Ferredoxin reductase-like, C-terminal NADP-linked domain"/>
    <property type="match status" value="1"/>
</dbReference>
<dbReference type="InterPro" id="IPR017927">
    <property type="entry name" value="FAD-bd_FR_type"/>
</dbReference>
<evidence type="ECO:0000256" key="12">
    <source>
        <dbReference type="ARBA" id="ARBA00023136"/>
    </source>
</evidence>
<dbReference type="EMBL" id="FLQY01000112">
    <property type="protein sequence ID" value="SBT06817.1"/>
    <property type="molecule type" value="Genomic_DNA"/>
</dbReference>
<evidence type="ECO:0000313" key="15">
    <source>
        <dbReference type="EMBL" id="SBT06817.1"/>
    </source>
</evidence>
<dbReference type="SUPFAM" id="SSF63380">
    <property type="entry name" value="Riboflavin synthase domain-like"/>
    <property type="match status" value="1"/>
</dbReference>
<comment type="cofactor">
    <cofactor evidence="1">
        <name>FAD</name>
        <dbReference type="ChEBI" id="CHEBI:57692"/>
    </cofactor>
</comment>
<evidence type="ECO:0000256" key="11">
    <source>
        <dbReference type="ARBA" id="ARBA00023014"/>
    </source>
</evidence>
<evidence type="ECO:0000256" key="10">
    <source>
        <dbReference type="ARBA" id="ARBA00023004"/>
    </source>
</evidence>
<sequence length="439" mass="48886">MKTILISLLAVVAAAWGLALTVTNFPEHSALPWILRQQGLYLTGLFSIFLMSLSMLLATRPDWLEKPLGGLDRIYRLHKWSGILAIGFGASHWLIKQSGGLIKTLIGAQGRLPKIRYTGLLEVLREFAADLGEPALYIVLAMLVITLWRRFPYHIWRHLHRIMPALYLMLAFHAMMLAPPAYWSQPVGALLAVVLAVGVVASVIVLAGLIGRRRQVNGSVVSVKNEGDVTELTCRLDEQWKSHRAGQFAFVTFDWIEGAHPFTIASADRGDRVITFYIKALGNYTQDLAQRVRAGQKVKIEGPYGCFQLDRNNPGSRQIWVAGGVGVTPFLSWLESLQTHPAEARDADLHYCTRNREGDPFVARLQALCAALPGIRLYVHSDRHGDVLTADSLKLAEGQQKKAEVWFCGPSGLANALKKGLPDSWNGRLRFHQEAFELR</sequence>
<feature type="transmembrane region" description="Helical" evidence="13">
    <location>
        <begin position="163"/>
        <end position="183"/>
    </location>
</feature>
<dbReference type="GO" id="GO:0050660">
    <property type="term" value="F:flavin adenine dinucleotide binding"/>
    <property type="evidence" value="ECO:0007669"/>
    <property type="project" value="TreeGrafter"/>
</dbReference>
<dbReference type="Pfam" id="PF08022">
    <property type="entry name" value="FAD_binding_8"/>
    <property type="match status" value="1"/>
</dbReference>
<dbReference type="GO" id="GO:0051537">
    <property type="term" value="F:2 iron, 2 sulfur cluster binding"/>
    <property type="evidence" value="ECO:0007669"/>
    <property type="project" value="UniProtKB-KW"/>
</dbReference>
<dbReference type="InterPro" id="IPR039261">
    <property type="entry name" value="FNR_nucleotide-bd"/>
</dbReference>
<keyword evidence="8 13" id="KW-1133">Transmembrane helix</keyword>
<comment type="subcellular location">
    <subcellularLocation>
        <location evidence="2">Membrane</location>
        <topology evidence="2">Multi-pass membrane protein</topology>
    </subcellularLocation>
</comment>
<keyword evidence="6" id="KW-0479">Metal-binding</keyword>
<name>A0A1A8XQT2_9RHOO</name>
<feature type="transmembrane region" description="Helical" evidence="13">
    <location>
        <begin position="134"/>
        <end position="151"/>
    </location>
</feature>
<dbReference type="InterPro" id="IPR017938">
    <property type="entry name" value="Riboflavin_synthase-like_b-brl"/>
</dbReference>
<dbReference type="PANTHER" id="PTHR47354">
    <property type="entry name" value="NADH OXIDOREDUCTASE HCR"/>
    <property type="match status" value="1"/>
</dbReference>